<feature type="transmembrane region" description="Helical" evidence="7">
    <location>
        <begin position="120"/>
        <end position="138"/>
    </location>
</feature>
<dbReference type="Pfam" id="PF14703">
    <property type="entry name" value="PHM7_cyt"/>
    <property type="match status" value="1"/>
</dbReference>
<dbReference type="PANTHER" id="PTHR13018">
    <property type="entry name" value="PROBABLE MEMBRANE PROTEIN DUF221-RELATED"/>
    <property type="match status" value="1"/>
</dbReference>
<comment type="similarity">
    <text evidence="2">Belongs to the CSC1 (TC 1.A.17) family.</text>
</comment>
<feature type="transmembrane region" description="Helical" evidence="7">
    <location>
        <begin position="435"/>
        <end position="455"/>
    </location>
</feature>
<feature type="transmembrane region" description="Helical" evidence="7">
    <location>
        <begin position="390"/>
        <end position="415"/>
    </location>
</feature>
<evidence type="ECO:0008006" key="13">
    <source>
        <dbReference type="Google" id="ProtNLM"/>
    </source>
</evidence>
<organism evidence="11 12">
    <name type="scientific">Apiospora marii</name>
    <dbReference type="NCBI Taxonomy" id="335849"/>
    <lineage>
        <taxon>Eukaryota</taxon>
        <taxon>Fungi</taxon>
        <taxon>Dikarya</taxon>
        <taxon>Ascomycota</taxon>
        <taxon>Pezizomycotina</taxon>
        <taxon>Sordariomycetes</taxon>
        <taxon>Xylariomycetidae</taxon>
        <taxon>Amphisphaeriales</taxon>
        <taxon>Apiosporaceae</taxon>
        <taxon>Apiospora</taxon>
    </lineage>
</organism>
<feature type="domain" description="CSC1/OSCA1-like N-terminal transmembrane" evidence="9">
    <location>
        <begin position="33"/>
        <end position="185"/>
    </location>
</feature>
<name>A0ABR1RJW0_9PEZI</name>
<proteinExistence type="inferred from homology"/>
<dbReference type="Proteomes" id="UP001396898">
    <property type="component" value="Unassembled WGS sequence"/>
</dbReference>
<keyword evidence="4 7" id="KW-0812">Transmembrane</keyword>
<gene>
    <name evidence="11" type="ORF">PG991_009139</name>
</gene>
<feature type="domain" description="CSC1/OSCA1-like 7TM region" evidence="8">
    <location>
        <begin position="390"/>
        <end position="509"/>
    </location>
</feature>
<sequence length="523" mass="58590">MAISAVATLQPRDSENFLQYIQNPFNTQLTSKAFWSSFGYSISGAVLCATLFCVLRPHNRTLYAPRIKYISDDKRAPPPVSNGVFGWVQPVVETRDQALLEKIGQDATVFLHFTTMCRNITIFLSIIGCGVYIPLNIVENSKNRSSDGSNTFMKFAPYSVGGRACWAYVITSHAFDFVICYFLWTSSRAVARIRCDYFESSEYQTKTASRTLMVTDIPQQYRTDAGVVKLVLQVATAGVLSGAIARHVKDLPELIKTYEGTVRELEGVLSKYSKYSERLPRKRPTCKARDGDEASFAAGSEVDAIFHLVARIQRLAGRIYAARKVARGNEVLPYGFVTLPTMAQAHELAHAVRKEHPYGSKIRLAPGPTDLIWKNLSLPKKSRRWRDFPGHVLVSALIVVWTVPNALIAVFLADLSKLGAIWPAFQAELERRPRTWGAIQGILAPLVTMLFYLLLPTIFRRLSIYAGDFSKTEREKGVARKLYAFFVLNNLIVFSLFSAGWKYAAAVIQAQSNQNLWSAIKET</sequence>
<evidence type="ECO:0000256" key="2">
    <source>
        <dbReference type="ARBA" id="ARBA00007779"/>
    </source>
</evidence>
<feature type="transmembrane region" description="Helical" evidence="7">
    <location>
        <begin position="158"/>
        <end position="184"/>
    </location>
</feature>
<dbReference type="InterPro" id="IPR032880">
    <property type="entry name" value="CSC1/OSCA1-like_N"/>
</dbReference>
<evidence type="ECO:0000256" key="5">
    <source>
        <dbReference type="ARBA" id="ARBA00022989"/>
    </source>
</evidence>
<evidence type="ECO:0000259" key="10">
    <source>
        <dbReference type="Pfam" id="PF14703"/>
    </source>
</evidence>
<feature type="transmembrane region" description="Helical" evidence="7">
    <location>
        <begin position="33"/>
        <end position="55"/>
    </location>
</feature>
<dbReference type="Pfam" id="PF13967">
    <property type="entry name" value="RSN1_TM"/>
    <property type="match status" value="1"/>
</dbReference>
<dbReference type="PANTHER" id="PTHR13018:SF149">
    <property type="entry name" value="DOMAIN PROTEIN, PUTATIVE (AFU_ORTHOLOGUE AFUA_3G11660)-RELATED"/>
    <property type="match status" value="1"/>
</dbReference>
<feature type="domain" description="CSC1/OSCA1-like cytosolic" evidence="10">
    <location>
        <begin position="209"/>
        <end position="375"/>
    </location>
</feature>
<keyword evidence="12" id="KW-1185">Reference proteome</keyword>
<comment type="caution">
    <text evidence="11">The sequence shown here is derived from an EMBL/GenBank/DDBJ whole genome shotgun (WGS) entry which is preliminary data.</text>
</comment>
<dbReference type="InterPro" id="IPR003864">
    <property type="entry name" value="CSC1/OSCA1-like_7TM"/>
</dbReference>
<comment type="subcellular location">
    <subcellularLocation>
        <location evidence="1">Membrane</location>
        <topology evidence="1">Multi-pass membrane protein</topology>
    </subcellularLocation>
</comment>
<dbReference type="EMBL" id="JAQQWI010000013">
    <property type="protein sequence ID" value="KAK8013546.1"/>
    <property type="molecule type" value="Genomic_DNA"/>
</dbReference>
<dbReference type="Pfam" id="PF02714">
    <property type="entry name" value="RSN1_7TM"/>
    <property type="match status" value="1"/>
</dbReference>
<keyword evidence="5 7" id="KW-1133">Transmembrane helix</keyword>
<keyword evidence="6 7" id="KW-0472">Membrane</keyword>
<evidence type="ECO:0000256" key="4">
    <source>
        <dbReference type="ARBA" id="ARBA00022692"/>
    </source>
</evidence>
<evidence type="ECO:0000256" key="1">
    <source>
        <dbReference type="ARBA" id="ARBA00004141"/>
    </source>
</evidence>
<accession>A0ABR1RJW0</accession>
<keyword evidence="3" id="KW-0813">Transport</keyword>
<evidence type="ECO:0000256" key="7">
    <source>
        <dbReference type="SAM" id="Phobius"/>
    </source>
</evidence>
<protein>
    <recommendedName>
        <fullName evidence="13">CSC1/OSCA1-like 7TM region domain-containing protein</fullName>
    </recommendedName>
</protein>
<reference evidence="11 12" key="1">
    <citation type="submission" date="2023-01" db="EMBL/GenBank/DDBJ databases">
        <title>Analysis of 21 Apiospora genomes using comparative genomics revels a genus with tremendous synthesis potential of carbohydrate active enzymes and secondary metabolites.</title>
        <authorList>
            <person name="Sorensen T."/>
        </authorList>
    </citation>
    <scope>NUCLEOTIDE SEQUENCE [LARGE SCALE GENOMIC DNA]</scope>
    <source>
        <strain evidence="11 12">CBS 20057</strain>
    </source>
</reference>
<dbReference type="InterPro" id="IPR027815">
    <property type="entry name" value="CSC1/OSCA1-like_cyt"/>
</dbReference>
<evidence type="ECO:0000259" key="9">
    <source>
        <dbReference type="Pfam" id="PF13967"/>
    </source>
</evidence>
<dbReference type="InterPro" id="IPR045122">
    <property type="entry name" value="Csc1-like"/>
</dbReference>
<evidence type="ECO:0000256" key="6">
    <source>
        <dbReference type="ARBA" id="ARBA00023136"/>
    </source>
</evidence>
<evidence type="ECO:0000256" key="3">
    <source>
        <dbReference type="ARBA" id="ARBA00022448"/>
    </source>
</evidence>
<evidence type="ECO:0000259" key="8">
    <source>
        <dbReference type="Pfam" id="PF02714"/>
    </source>
</evidence>
<evidence type="ECO:0000313" key="12">
    <source>
        <dbReference type="Proteomes" id="UP001396898"/>
    </source>
</evidence>
<feature type="transmembrane region" description="Helical" evidence="7">
    <location>
        <begin position="482"/>
        <end position="504"/>
    </location>
</feature>
<evidence type="ECO:0000313" key="11">
    <source>
        <dbReference type="EMBL" id="KAK8013546.1"/>
    </source>
</evidence>